<dbReference type="PANTHER" id="PTHR12652:SF50">
    <property type="entry name" value="PEROXIN 11"/>
    <property type="match status" value="1"/>
</dbReference>
<dbReference type="OMA" id="AYHPTVA"/>
<organism evidence="5">
    <name type="scientific">Anopheles sinensis</name>
    <name type="common">Mosquito</name>
    <dbReference type="NCBI Taxonomy" id="74873"/>
    <lineage>
        <taxon>Eukaryota</taxon>
        <taxon>Metazoa</taxon>
        <taxon>Ecdysozoa</taxon>
        <taxon>Arthropoda</taxon>
        <taxon>Hexapoda</taxon>
        <taxon>Insecta</taxon>
        <taxon>Pterygota</taxon>
        <taxon>Neoptera</taxon>
        <taxon>Endopterygota</taxon>
        <taxon>Diptera</taxon>
        <taxon>Nematocera</taxon>
        <taxon>Culicoidea</taxon>
        <taxon>Culicidae</taxon>
        <taxon>Anophelinae</taxon>
        <taxon>Anopheles</taxon>
    </lineage>
</organism>
<dbReference type="GO" id="GO:0005778">
    <property type="term" value="C:peroxisomal membrane"/>
    <property type="evidence" value="ECO:0007669"/>
    <property type="project" value="UniProtKB-SubCell"/>
</dbReference>
<evidence type="ECO:0000256" key="3">
    <source>
        <dbReference type="ARBA" id="ARBA00023140"/>
    </source>
</evidence>
<protein>
    <submittedName>
        <fullName evidence="5">AGAP007812-PA-like protein</fullName>
    </submittedName>
</protein>
<dbReference type="EnsemblMetazoa" id="ASIC003174-RA">
    <property type="protein sequence ID" value="ASIC003174-PA"/>
    <property type="gene ID" value="ASIC003174"/>
</dbReference>
<dbReference type="EMBL" id="KE524715">
    <property type="protein sequence ID" value="KFB36121.1"/>
    <property type="molecule type" value="Genomic_DNA"/>
</dbReference>
<dbReference type="GO" id="GO:0016559">
    <property type="term" value="P:peroxisome fission"/>
    <property type="evidence" value="ECO:0007669"/>
    <property type="project" value="InterPro"/>
</dbReference>
<dbReference type="Pfam" id="PF05648">
    <property type="entry name" value="PEX11"/>
    <property type="match status" value="1"/>
</dbReference>
<keyword evidence="2" id="KW-0472">Membrane</keyword>
<dbReference type="Proteomes" id="UP000030765">
    <property type="component" value="Unassembled WGS sequence"/>
</dbReference>
<dbReference type="PANTHER" id="PTHR12652">
    <property type="entry name" value="PEROXISOMAL BIOGENESIS FACTOR 11"/>
    <property type="match status" value="1"/>
</dbReference>
<evidence type="ECO:0000313" key="6">
    <source>
        <dbReference type="EnsemblMetazoa" id="ASIC003174-PA"/>
    </source>
</evidence>
<dbReference type="VEuPathDB" id="VectorBase:ASIS003293"/>
<comment type="subcellular location">
    <subcellularLocation>
        <location evidence="4">Peroxisome membrane</location>
    </subcellularLocation>
</comment>
<keyword evidence="3" id="KW-0576">Peroxisome</keyword>
<dbReference type="VEuPathDB" id="VectorBase:ASIC003174"/>
<evidence type="ECO:0000256" key="2">
    <source>
        <dbReference type="ARBA" id="ARBA00023136"/>
    </source>
</evidence>
<dbReference type="OrthoDB" id="411017at2759"/>
<keyword evidence="7" id="KW-1185">Reference proteome</keyword>
<reference evidence="6" key="2">
    <citation type="submission" date="2020-05" db="UniProtKB">
        <authorList>
            <consortium name="EnsemblMetazoa"/>
        </authorList>
    </citation>
    <scope>IDENTIFICATION</scope>
</reference>
<name>A0A084VDS7_ANOSI</name>
<dbReference type="AlphaFoldDB" id="A0A084VDS7"/>
<evidence type="ECO:0000313" key="5">
    <source>
        <dbReference type="EMBL" id="KFB36121.1"/>
    </source>
</evidence>
<dbReference type="InterPro" id="IPR008733">
    <property type="entry name" value="PEX11"/>
</dbReference>
<reference evidence="5 7" key="1">
    <citation type="journal article" date="2014" name="BMC Genomics">
        <title>Genome sequence of Anopheles sinensis provides insight into genetics basis of mosquito competence for malaria parasites.</title>
        <authorList>
            <person name="Zhou D."/>
            <person name="Zhang D."/>
            <person name="Ding G."/>
            <person name="Shi L."/>
            <person name="Hou Q."/>
            <person name="Ye Y."/>
            <person name="Xu Y."/>
            <person name="Zhou H."/>
            <person name="Xiong C."/>
            <person name="Li S."/>
            <person name="Yu J."/>
            <person name="Hong S."/>
            <person name="Yu X."/>
            <person name="Zou P."/>
            <person name="Chen C."/>
            <person name="Chang X."/>
            <person name="Wang W."/>
            <person name="Lv Y."/>
            <person name="Sun Y."/>
            <person name="Ma L."/>
            <person name="Shen B."/>
            <person name="Zhu C."/>
        </authorList>
    </citation>
    <scope>NUCLEOTIDE SEQUENCE [LARGE SCALE GENOMIC DNA]</scope>
</reference>
<sequence length="223" mass="25207">MDIVIKLNSQTVGKDKIARFCQYSCRALWATKVSNSTPPTNESVQLLKHIESILSSFRKLLRFGKGFEVLYGAVASIDLKHISKQLFIVLGKLSSGLFLLADHVVWLSRSGVSKGVDTTKWLNRSNRFWLISILMNLCRDLQELYRLFVYYSRSNIRNLQQSLSVIYQENKPLLVDTVKNVCDVFIPLNGLGYIAVSNQTIGMLGAVSSIMGLLPLVYPRLKF</sequence>
<gene>
    <name evidence="5" type="ORF">ZHAS_00003174</name>
</gene>
<evidence type="ECO:0000256" key="4">
    <source>
        <dbReference type="ARBA" id="ARBA00046271"/>
    </source>
</evidence>
<evidence type="ECO:0000313" key="7">
    <source>
        <dbReference type="Proteomes" id="UP000030765"/>
    </source>
</evidence>
<evidence type="ECO:0000256" key="1">
    <source>
        <dbReference type="ARBA" id="ARBA00022593"/>
    </source>
</evidence>
<accession>A0A084VDS7</accession>
<dbReference type="EMBL" id="ATLV01011735">
    <property type="status" value="NOT_ANNOTATED_CDS"/>
    <property type="molecule type" value="Genomic_DNA"/>
</dbReference>
<proteinExistence type="predicted"/>
<keyword evidence="1" id="KW-0962">Peroxisome biogenesis</keyword>
<dbReference type="STRING" id="74873.A0A084VDS7"/>